<dbReference type="GO" id="GO:0003917">
    <property type="term" value="F:DNA topoisomerase type I (single strand cut, ATP-independent) activity"/>
    <property type="evidence" value="ECO:0007669"/>
    <property type="project" value="InterPro"/>
</dbReference>
<organism evidence="3 4">
    <name type="scientific">Parthenolecanium corni</name>
    <dbReference type="NCBI Taxonomy" id="536013"/>
    <lineage>
        <taxon>Eukaryota</taxon>
        <taxon>Metazoa</taxon>
        <taxon>Ecdysozoa</taxon>
        <taxon>Arthropoda</taxon>
        <taxon>Hexapoda</taxon>
        <taxon>Insecta</taxon>
        <taxon>Pterygota</taxon>
        <taxon>Neoptera</taxon>
        <taxon>Paraneoptera</taxon>
        <taxon>Hemiptera</taxon>
        <taxon>Sternorrhyncha</taxon>
        <taxon>Coccoidea</taxon>
        <taxon>Coccidae</taxon>
        <taxon>Parthenolecanium</taxon>
    </lineage>
</organism>
<dbReference type="PANTHER" id="PTHR10290:SF3">
    <property type="entry name" value="DNA TOPOISOMERASE 1"/>
    <property type="match status" value="1"/>
</dbReference>
<dbReference type="GO" id="GO:0003677">
    <property type="term" value="F:DNA binding"/>
    <property type="evidence" value="ECO:0007669"/>
    <property type="project" value="InterPro"/>
</dbReference>
<dbReference type="InterPro" id="IPR014727">
    <property type="entry name" value="TopoI_cat_a/b-sub_euk"/>
</dbReference>
<feature type="region of interest" description="Disordered" evidence="1">
    <location>
        <begin position="145"/>
        <end position="174"/>
    </location>
</feature>
<name>A0AAN9XZT3_9HEMI</name>
<reference evidence="3 4" key="1">
    <citation type="submission" date="2024-03" db="EMBL/GenBank/DDBJ databases">
        <title>Adaptation during the transition from Ophiocordyceps entomopathogen to insect associate is accompanied by gene loss and intensified selection.</title>
        <authorList>
            <person name="Ward C.M."/>
            <person name="Onetto C.A."/>
            <person name="Borneman A.R."/>
        </authorList>
    </citation>
    <scope>NUCLEOTIDE SEQUENCE [LARGE SCALE GENOMIC DNA]</scope>
    <source>
        <strain evidence="3">AWRI1</strain>
        <tissue evidence="3">Single Adult Female</tissue>
    </source>
</reference>
<feature type="compositionally biased region" description="Basic and acidic residues" evidence="1">
    <location>
        <begin position="305"/>
        <end position="323"/>
    </location>
</feature>
<dbReference type="InterPro" id="IPR036202">
    <property type="entry name" value="TopoI_DNA-bd_euk_N_sf"/>
</dbReference>
<accession>A0AAN9XZT3</accession>
<dbReference type="GO" id="GO:0006265">
    <property type="term" value="P:DNA topological change"/>
    <property type="evidence" value="ECO:0007669"/>
    <property type="project" value="InterPro"/>
</dbReference>
<dbReference type="GO" id="GO:0005694">
    <property type="term" value="C:chromosome"/>
    <property type="evidence" value="ECO:0007669"/>
    <property type="project" value="InterPro"/>
</dbReference>
<dbReference type="InterPro" id="IPR025834">
    <property type="entry name" value="TopoI_C_dom"/>
</dbReference>
<dbReference type="InterPro" id="IPR011010">
    <property type="entry name" value="DNA_brk_join_enz"/>
</dbReference>
<dbReference type="GO" id="GO:0005730">
    <property type="term" value="C:nucleolus"/>
    <property type="evidence" value="ECO:0007669"/>
    <property type="project" value="TreeGrafter"/>
</dbReference>
<evidence type="ECO:0000313" key="4">
    <source>
        <dbReference type="Proteomes" id="UP001367676"/>
    </source>
</evidence>
<dbReference type="SUPFAM" id="SSF56741">
    <property type="entry name" value="Eukaryotic DNA topoisomerase I, N-terminal DNA-binding fragment"/>
    <property type="match status" value="1"/>
</dbReference>
<dbReference type="InterPro" id="IPR051062">
    <property type="entry name" value="Topoisomerase_IB"/>
</dbReference>
<dbReference type="Gene3D" id="2.170.11.10">
    <property type="entry name" value="DNA Topoisomerase I, domain 2"/>
    <property type="match status" value="1"/>
</dbReference>
<dbReference type="GO" id="GO:0007059">
    <property type="term" value="P:chromosome segregation"/>
    <property type="evidence" value="ECO:0007669"/>
    <property type="project" value="TreeGrafter"/>
</dbReference>
<evidence type="ECO:0000259" key="2">
    <source>
        <dbReference type="SMART" id="SM00435"/>
    </source>
</evidence>
<proteinExistence type="predicted"/>
<feature type="region of interest" description="Disordered" evidence="1">
    <location>
        <begin position="305"/>
        <end position="328"/>
    </location>
</feature>
<dbReference type="InterPro" id="IPR013500">
    <property type="entry name" value="TopoI_cat_euk"/>
</dbReference>
<dbReference type="EMBL" id="JBBCAQ010000036">
    <property type="protein sequence ID" value="KAK7575448.1"/>
    <property type="molecule type" value="Genomic_DNA"/>
</dbReference>
<dbReference type="PANTHER" id="PTHR10290">
    <property type="entry name" value="DNA TOPOISOMERASE I"/>
    <property type="match status" value="1"/>
</dbReference>
<feature type="domain" description="DNA topoisomerase I eukaryotic-type" evidence="2">
    <location>
        <begin position="174"/>
        <end position="335"/>
    </location>
</feature>
<dbReference type="Gene3D" id="1.10.132.10">
    <property type="match status" value="2"/>
</dbReference>
<gene>
    <name evidence="3" type="ORF">V9T40_011734</name>
</gene>
<dbReference type="GO" id="GO:0006260">
    <property type="term" value="P:DNA replication"/>
    <property type="evidence" value="ECO:0007669"/>
    <property type="project" value="TreeGrafter"/>
</dbReference>
<feature type="compositionally biased region" description="Polar residues" evidence="1">
    <location>
        <begin position="146"/>
        <end position="168"/>
    </location>
</feature>
<protein>
    <recommendedName>
        <fullName evidence="2">DNA topoisomerase I eukaryotic-type domain-containing protein</fullName>
    </recommendedName>
</protein>
<dbReference type="Proteomes" id="UP001367676">
    <property type="component" value="Unassembled WGS sequence"/>
</dbReference>
<evidence type="ECO:0000256" key="1">
    <source>
        <dbReference type="SAM" id="MobiDB-lite"/>
    </source>
</evidence>
<dbReference type="InterPro" id="IPR013499">
    <property type="entry name" value="TopoI_euk"/>
</dbReference>
<comment type="caution">
    <text evidence="3">The sequence shown here is derived from an EMBL/GenBank/DDBJ whole genome shotgun (WGS) entry which is preliminary data.</text>
</comment>
<evidence type="ECO:0000313" key="3">
    <source>
        <dbReference type="EMBL" id="KAK7575448.1"/>
    </source>
</evidence>
<dbReference type="Pfam" id="PF14370">
    <property type="entry name" value="Topo_C_assoc"/>
    <property type="match status" value="1"/>
</dbReference>
<dbReference type="SMART" id="SM00435">
    <property type="entry name" value="TOPEUc"/>
    <property type="match status" value="1"/>
</dbReference>
<dbReference type="SUPFAM" id="SSF56349">
    <property type="entry name" value="DNA breaking-rejoining enzymes"/>
    <property type="match status" value="1"/>
</dbReference>
<dbReference type="Pfam" id="PF01028">
    <property type="entry name" value="Topoisom_I"/>
    <property type="match status" value="1"/>
</dbReference>
<keyword evidence="4" id="KW-1185">Reference proteome</keyword>
<dbReference type="InterPro" id="IPR013030">
    <property type="entry name" value="DNA_topo_DNA_db_N_dom2"/>
</dbReference>
<dbReference type="AlphaFoldDB" id="A0AAN9XZT3"/>
<sequence>MYSIMESPIVNRLPHQSSLKRTVCNGKQYKKSQIKNMGDFEDSPYRKCYHGFYNDFDDGHFGYQLEFVCSVNRGKNEVQIKTNLFGKGRLTTSIFHCTASSGEQQHLFVKSDDKRMHYDGMKFVVRNAAQSAGFNSDKEKLLKLEPSSSYSDGGASYQNGDSLESSMKSEPESMVSLKSEAESEEDIPLVTWLASWTENVQGQVKYVMLNPSSKLKGEKDWQKYETARKLAKCVDKIREDYRADWKSKEMRIRQRAVAMYFIDKILQYNRANRAVAILCNHQRSVPKSHEKSMGNLKQKIDAKREQVADAQKQYKEAKRDAKDGTSQSKMCKKYGVPLEKVYNKTQRSKFRWAIDMAGPDFVF</sequence>